<protein>
    <submittedName>
        <fullName evidence="2">Uncharacterized protein</fullName>
    </submittedName>
</protein>
<dbReference type="EMBL" id="BARV01036078">
    <property type="protein sequence ID" value="GAI50226.1"/>
    <property type="molecule type" value="Genomic_DNA"/>
</dbReference>
<accession>X1Q646</accession>
<gene>
    <name evidence="2" type="ORF">S06H3_56124</name>
</gene>
<organism evidence="2">
    <name type="scientific">marine sediment metagenome</name>
    <dbReference type="NCBI Taxonomy" id="412755"/>
    <lineage>
        <taxon>unclassified sequences</taxon>
        <taxon>metagenomes</taxon>
        <taxon>ecological metagenomes</taxon>
    </lineage>
</organism>
<feature type="region of interest" description="Disordered" evidence="1">
    <location>
        <begin position="160"/>
        <end position="184"/>
    </location>
</feature>
<proteinExistence type="predicted"/>
<dbReference type="AlphaFoldDB" id="X1Q646"/>
<reference evidence="2" key="1">
    <citation type="journal article" date="2014" name="Front. Microbiol.">
        <title>High frequency of phylogenetically diverse reductive dehalogenase-homologous genes in deep subseafloor sedimentary metagenomes.</title>
        <authorList>
            <person name="Kawai M."/>
            <person name="Futagami T."/>
            <person name="Toyoda A."/>
            <person name="Takaki Y."/>
            <person name="Nishi S."/>
            <person name="Hori S."/>
            <person name="Arai W."/>
            <person name="Tsubouchi T."/>
            <person name="Morono Y."/>
            <person name="Uchiyama I."/>
            <person name="Ito T."/>
            <person name="Fujiyama A."/>
            <person name="Inagaki F."/>
            <person name="Takami H."/>
        </authorList>
    </citation>
    <scope>NUCLEOTIDE SEQUENCE</scope>
    <source>
        <strain evidence="2">Expedition CK06-06</strain>
    </source>
</reference>
<feature type="non-terminal residue" evidence="2">
    <location>
        <position position="1"/>
    </location>
</feature>
<comment type="caution">
    <text evidence="2">The sequence shown here is derived from an EMBL/GenBank/DDBJ whole genome shotgun (WGS) entry which is preliminary data.</text>
</comment>
<sequence length="184" mass="20001">DRFSIYYLPLGLGNRSMAKAYGVYSGKRQPAAPPDWYKMRDKWDWEARADAYDVAVSQQRRELMDSVGAAIEDEVKESLLIGLRAAVARIESIGEEGVTGLDVKTAMNAIPRMAKELQDIYGVGKKAGMAQGLEAFLDGIPKALAQGVMMYIENSQQAQLPANVRGGDSGRGSEGSGRGVVEER</sequence>
<evidence type="ECO:0000256" key="1">
    <source>
        <dbReference type="SAM" id="MobiDB-lite"/>
    </source>
</evidence>
<feature type="compositionally biased region" description="Gly residues" evidence="1">
    <location>
        <begin position="167"/>
        <end position="178"/>
    </location>
</feature>
<evidence type="ECO:0000313" key="2">
    <source>
        <dbReference type="EMBL" id="GAI50226.1"/>
    </source>
</evidence>
<name>X1Q646_9ZZZZ</name>